<name>A0A0C9ZD00_9AGAM</name>
<proteinExistence type="predicted"/>
<protein>
    <submittedName>
        <fullName evidence="1">Unplaced genomic scaffold scaffold_38, whole genome shotgun sequence</fullName>
    </submittedName>
</protein>
<dbReference type="EMBL" id="KN833722">
    <property type="protein sequence ID" value="KIK23814.1"/>
    <property type="molecule type" value="Genomic_DNA"/>
</dbReference>
<evidence type="ECO:0000313" key="2">
    <source>
        <dbReference type="Proteomes" id="UP000054018"/>
    </source>
</evidence>
<sequence>MAAIPIHGTFLIRDSQWEMENWSINPEHGGQLQQIWHSYAPQQGETSSEAS</sequence>
<gene>
    <name evidence="1" type="ORF">PISMIDRAFT_678800</name>
</gene>
<reference evidence="1 2" key="1">
    <citation type="submission" date="2014-04" db="EMBL/GenBank/DDBJ databases">
        <authorList>
            <consortium name="DOE Joint Genome Institute"/>
            <person name="Kuo A."/>
            <person name="Kohler A."/>
            <person name="Costa M.D."/>
            <person name="Nagy L.G."/>
            <person name="Floudas D."/>
            <person name="Copeland A."/>
            <person name="Barry K.W."/>
            <person name="Cichocki N."/>
            <person name="Veneault-Fourrey C."/>
            <person name="LaButti K."/>
            <person name="Lindquist E.A."/>
            <person name="Lipzen A."/>
            <person name="Lundell T."/>
            <person name="Morin E."/>
            <person name="Murat C."/>
            <person name="Sun H."/>
            <person name="Tunlid A."/>
            <person name="Henrissat B."/>
            <person name="Grigoriev I.V."/>
            <person name="Hibbett D.S."/>
            <person name="Martin F."/>
            <person name="Nordberg H.P."/>
            <person name="Cantor M.N."/>
            <person name="Hua S.X."/>
        </authorList>
    </citation>
    <scope>NUCLEOTIDE SEQUENCE [LARGE SCALE GENOMIC DNA]</scope>
    <source>
        <strain evidence="1 2">441</strain>
    </source>
</reference>
<organism evidence="1 2">
    <name type="scientific">Pisolithus microcarpus 441</name>
    <dbReference type="NCBI Taxonomy" id="765257"/>
    <lineage>
        <taxon>Eukaryota</taxon>
        <taxon>Fungi</taxon>
        <taxon>Dikarya</taxon>
        <taxon>Basidiomycota</taxon>
        <taxon>Agaricomycotina</taxon>
        <taxon>Agaricomycetes</taxon>
        <taxon>Agaricomycetidae</taxon>
        <taxon>Boletales</taxon>
        <taxon>Sclerodermatineae</taxon>
        <taxon>Pisolithaceae</taxon>
        <taxon>Pisolithus</taxon>
    </lineage>
</organism>
<reference evidence="2" key="2">
    <citation type="submission" date="2015-01" db="EMBL/GenBank/DDBJ databases">
        <title>Evolutionary Origins and Diversification of the Mycorrhizal Mutualists.</title>
        <authorList>
            <consortium name="DOE Joint Genome Institute"/>
            <consortium name="Mycorrhizal Genomics Consortium"/>
            <person name="Kohler A."/>
            <person name="Kuo A."/>
            <person name="Nagy L.G."/>
            <person name="Floudas D."/>
            <person name="Copeland A."/>
            <person name="Barry K.W."/>
            <person name="Cichocki N."/>
            <person name="Veneault-Fourrey C."/>
            <person name="LaButti K."/>
            <person name="Lindquist E.A."/>
            <person name="Lipzen A."/>
            <person name="Lundell T."/>
            <person name="Morin E."/>
            <person name="Murat C."/>
            <person name="Riley R."/>
            <person name="Ohm R."/>
            <person name="Sun H."/>
            <person name="Tunlid A."/>
            <person name="Henrissat B."/>
            <person name="Grigoriev I.V."/>
            <person name="Hibbett D.S."/>
            <person name="Martin F."/>
        </authorList>
    </citation>
    <scope>NUCLEOTIDE SEQUENCE [LARGE SCALE GENOMIC DNA]</scope>
    <source>
        <strain evidence="2">441</strain>
    </source>
</reference>
<dbReference type="HOGENOM" id="CLU_3107291_0_0_1"/>
<evidence type="ECO:0000313" key="1">
    <source>
        <dbReference type="EMBL" id="KIK23814.1"/>
    </source>
</evidence>
<keyword evidence="2" id="KW-1185">Reference proteome</keyword>
<dbReference type="Proteomes" id="UP000054018">
    <property type="component" value="Unassembled WGS sequence"/>
</dbReference>
<dbReference type="AlphaFoldDB" id="A0A0C9ZD00"/>
<accession>A0A0C9ZD00</accession>